<dbReference type="EMBL" id="JACBZN010000001">
    <property type="protein sequence ID" value="NYI39527.1"/>
    <property type="molecule type" value="Genomic_DNA"/>
</dbReference>
<dbReference type="Proteomes" id="UP000659061">
    <property type="component" value="Unassembled WGS sequence"/>
</dbReference>
<comment type="caution">
    <text evidence="2">The sequence shown here is derived from an EMBL/GenBank/DDBJ whole genome shotgun (WGS) entry which is preliminary data.</text>
</comment>
<evidence type="ECO:0000313" key="3">
    <source>
        <dbReference type="EMBL" id="NYI39527.1"/>
    </source>
</evidence>
<feature type="signal peptide" evidence="1">
    <location>
        <begin position="1"/>
        <end position="22"/>
    </location>
</feature>
<sequence>MHLIRRALATAGAAVLLTTVLAACEGGPPDAEQVTAAEPDGLTAASADDVVAVSRFLLDSASAVVLVPERESDEAFARARDLGVPALPDTEEGRAEAERLGARILGPDEDAGAEAEPVERSEDVTVATTRSPSRALVDLVALGGATLVRIASDPRRHAPSARLLRSDPDGPLLTLGASGYAVRVVRANAEAVGGGWFATRGKHLLAMYGHPSGPALGVLGEQGTKASVARVERLVRKYRKVAPDEHFVPAFEIITTVAAGEKGPRGDYSARTSVKDLEPLVDAAEKAGIVVILDLQPGRSDFLSQAKEYESLLRRPHVGLALDPEWRLGPKGKPLQRIGHVQAREINRTSAWLAELTRRHTLPQKVFVLHQFQTQMIRDREKVRTDHPELSTVIHVDGQGSPGAKFGTWGVIRSDAPKNVSWGWKNFVDEDEPMLDVAQTWNRVRPHPALITYQ</sequence>
<evidence type="ECO:0000313" key="4">
    <source>
        <dbReference type="Proteomes" id="UP000587211"/>
    </source>
</evidence>
<evidence type="ECO:0000313" key="2">
    <source>
        <dbReference type="EMBL" id="MBD1269816.1"/>
    </source>
</evidence>
<evidence type="ECO:0000313" key="5">
    <source>
        <dbReference type="Proteomes" id="UP000659061"/>
    </source>
</evidence>
<dbReference type="PROSITE" id="PS51257">
    <property type="entry name" value="PROKAR_LIPOPROTEIN"/>
    <property type="match status" value="1"/>
</dbReference>
<organism evidence="2 5">
    <name type="scientific">Aeromicrobium tamlense</name>
    <dbReference type="NCBI Taxonomy" id="375541"/>
    <lineage>
        <taxon>Bacteria</taxon>
        <taxon>Bacillati</taxon>
        <taxon>Actinomycetota</taxon>
        <taxon>Actinomycetes</taxon>
        <taxon>Propionibacteriales</taxon>
        <taxon>Nocardioidaceae</taxon>
        <taxon>Aeromicrobium</taxon>
    </lineage>
</organism>
<evidence type="ECO:0008006" key="6">
    <source>
        <dbReference type="Google" id="ProtNLM"/>
    </source>
</evidence>
<gene>
    <name evidence="3" type="ORF">BJ975_002902</name>
    <name evidence="2" type="ORF">IDH50_06225</name>
</gene>
<dbReference type="Proteomes" id="UP000587211">
    <property type="component" value="Unassembled WGS sequence"/>
</dbReference>
<keyword evidence="1" id="KW-0732">Signal</keyword>
<reference evidence="2" key="2">
    <citation type="submission" date="2020-09" db="EMBL/GenBank/DDBJ databases">
        <title>Novel species in genus Aeromicrobium.</title>
        <authorList>
            <person name="Zhang G."/>
        </authorList>
    </citation>
    <scope>NUCLEOTIDE SEQUENCE</scope>
    <source>
        <strain evidence="2">SSW1-57</strain>
    </source>
</reference>
<feature type="chain" id="PRO_5034137730" description="Lipoprotein" evidence="1">
    <location>
        <begin position="23"/>
        <end position="454"/>
    </location>
</feature>
<proteinExistence type="predicted"/>
<reference evidence="3 4" key="1">
    <citation type="submission" date="2020-07" db="EMBL/GenBank/DDBJ databases">
        <title>Sequencing the genomes of 1000 actinobacteria strains.</title>
        <authorList>
            <person name="Klenk H.-P."/>
        </authorList>
    </citation>
    <scope>NUCLEOTIDE SEQUENCE [LARGE SCALE GENOMIC DNA]</scope>
    <source>
        <strain evidence="3 4">DSM 19087</strain>
    </source>
</reference>
<dbReference type="RefSeq" id="WP_179427257.1">
    <property type="nucleotide sequence ID" value="NZ_BAAAMP010000002.1"/>
</dbReference>
<evidence type="ECO:0000256" key="1">
    <source>
        <dbReference type="SAM" id="SignalP"/>
    </source>
</evidence>
<dbReference type="EMBL" id="JACWMT010000001">
    <property type="protein sequence ID" value="MBD1269816.1"/>
    <property type="molecule type" value="Genomic_DNA"/>
</dbReference>
<keyword evidence="4" id="KW-1185">Reference proteome</keyword>
<dbReference type="AlphaFoldDB" id="A0A8I0FVI0"/>
<name>A0A8I0FVI0_9ACTN</name>
<accession>A0A8I0FVI0</accession>
<protein>
    <recommendedName>
        <fullName evidence="6">Lipoprotein</fullName>
    </recommendedName>
</protein>